<evidence type="ECO:0000313" key="2">
    <source>
        <dbReference type="EMBL" id="RZS86785.1"/>
    </source>
</evidence>
<evidence type="ECO:0000313" key="3">
    <source>
        <dbReference type="Proteomes" id="UP000292445"/>
    </source>
</evidence>
<reference evidence="2 3" key="1">
    <citation type="submission" date="2019-02" db="EMBL/GenBank/DDBJ databases">
        <title>Genomic Encyclopedia of Type Strains, Phase IV (KMG-IV): sequencing the most valuable type-strain genomes for metagenomic binning, comparative biology and taxonomic classification.</title>
        <authorList>
            <person name="Goeker M."/>
        </authorList>
    </citation>
    <scope>NUCLEOTIDE SEQUENCE [LARGE SCALE GENOMIC DNA]</scope>
    <source>
        <strain evidence="2 3">K24</strain>
    </source>
</reference>
<dbReference type="EMBL" id="SGXC01000001">
    <property type="protein sequence ID" value="RZS86785.1"/>
    <property type="molecule type" value="Genomic_DNA"/>
</dbReference>
<feature type="transmembrane region" description="Helical" evidence="1">
    <location>
        <begin position="23"/>
        <end position="39"/>
    </location>
</feature>
<sequence length="73" mass="8340">MGLFMDPRRQPEDTRSSYARRRAPWLVLVAIGCSAYVLSRGYPSYTGWLAMMVTWVAAVLAITTADWSDLRRK</sequence>
<protein>
    <submittedName>
        <fullName evidence="2">Uncharacterized protein</fullName>
    </submittedName>
</protein>
<feature type="transmembrane region" description="Helical" evidence="1">
    <location>
        <begin position="45"/>
        <end position="65"/>
    </location>
</feature>
<comment type="caution">
    <text evidence="2">The sequence shown here is derived from an EMBL/GenBank/DDBJ whole genome shotgun (WGS) entry which is preliminary data.</text>
</comment>
<keyword evidence="1" id="KW-0812">Transmembrane</keyword>
<dbReference type="OrthoDB" id="8687017at2"/>
<keyword evidence="1" id="KW-1133">Transmembrane helix</keyword>
<gene>
    <name evidence="2" type="ORF">EV675_2834</name>
</gene>
<dbReference type="RefSeq" id="WP_087836870.1">
    <property type="nucleotide sequence ID" value="NZ_SGXC01000001.1"/>
</dbReference>
<dbReference type="Proteomes" id="UP000292445">
    <property type="component" value="Unassembled WGS sequence"/>
</dbReference>
<organism evidence="2 3">
    <name type="scientific">Pigmentiphaga kullae</name>
    <dbReference type="NCBI Taxonomy" id="151784"/>
    <lineage>
        <taxon>Bacteria</taxon>
        <taxon>Pseudomonadati</taxon>
        <taxon>Pseudomonadota</taxon>
        <taxon>Betaproteobacteria</taxon>
        <taxon>Burkholderiales</taxon>
        <taxon>Alcaligenaceae</taxon>
        <taxon>Pigmentiphaga</taxon>
    </lineage>
</organism>
<name>A0A4Q7NNI7_9BURK</name>
<accession>A0A4Q7NNI7</accession>
<evidence type="ECO:0000256" key="1">
    <source>
        <dbReference type="SAM" id="Phobius"/>
    </source>
</evidence>
<proteinExistence type="predicted"/>
<keyword evidence="1" id="KW-0472">Membrane</keyword>
<keyword evidence="3" id="KW-1185">Reference proteome</keyword>
<dbReference type="AlphaFoldDB" id="A0A4Q7NNI7"/>